<feature type="domain" description="PPIase FKBP-type" evidence="6">
    <location>
        <begin position="167"/>
        <end position="249"/>
    </location>
</feature>
<organism evidence="7 8">
    <name type="scientific">Adiantum capillus-veneris</name>
    <name type="common">Maidenhair fern</name>
    <dbReference type="NCBI Taxonomy" id="13818"/>
    <lineage>
        <taxon>Eukaryota</taxon>
        <taxon>Viridiplantae</taxon>
        <taxon>Streptophyta</taxon>
        <taxon>Embryophyta</taxon>
        <taxon>Tracheophyta</taxon>
        <taxon>Polypodiopsida</taxon>
        <taxon>Polypodiidae</taxon>
        <taxon>Polypodiales</taxon>
        <taxon>Pteridineae</taxon>
        <taxon>Pteridaceae</taxon>
        <taxon>Vittarioideae</taxon>
        <taxon>Adiantum</taxon>
    </lineage>
</organism>
<comment type="caution">
    <text evidence="7">The sequence shown here is derived from an EMBL/GenBank/DDBJ whole genome shotgun (WGS) entry which is preliminary data.</text>
</comment>
<name>A0A9D4ZA63_ADICA</name>
<sequence>MAGELDIPDAVEVDDEVMDEPEVGKEQPIGSAGLKKKLIRKGKDWTTPEKGDEVKVHYTGTLLDGTKFDSSRDRGDPFTFKIGQGQVIKGWDEGIATMKKGEQALFTIPPELAYGESGSPPTIPPNATLVFDVELLSWSSIKDICKDGGIFKKILSEGEKWEQPKEQDEVTVKFTVELQNKAVVFRAPEDGSEFYVKDGCFCPAISKAVTTMKKGERVLLTVEPKYGFGEQGVEAKDDRNGGGGIWADARAESSKTKSGFGSAAWDLGEFQEGNGHRLKIVMEKGGHLNVVEAIDM</sequence>
<evidence type="ECO:0000256" key="5">
    <source>
        <dbReference type="PROSITE-ProRule" id="PRU00277"/>
    </source>
</evidence>
<dbReference type="Proteomes" id="UP000886520">
    <property type="component" value="Chromosome 16"/>
</dbReference>
<dbReference type="InterPro" id="IPR001179">
    <property type="entry name" value="PPIase_FKBP_dom"/>
</dbReference>
<dbReference type="PANTHER" id="PTHR10516:SF443">
    <property type="entry name" value="FK506-BINDING PROTEIN 59-RELATED"/>
    <property type="match status" value="1"/>
</dbReference>
<evidence type="ECO:0000256" key="2">
    <source>
        <dbReference type="ARBA" id="ARBA00013194"/>
    </source>
</evidence>
<reference evidence="7" key="1">
    <citation type="submission" date="2021-01" db="EMBL/GenBank/DDBJ databases">
        <title>Adiantum capillus-veneris genome.</title>
        <authorList>
            <person name="Fang Y."/>
            <person name="Liao Q."/>
        </authorList>
    </citation>
    <scope>NUCLEOTIDE SEQUENCE</scope>
    <source>
        <strain evidence="7">H3</strain>
        <tissue evidence="7">Leaf</tissue>
    </source>
</reference>
<dbReference type="InterPro" id="IPR050689">
    <property type="entry name" value="FKBP-type_PPIase"/>
</dbReference>
<comment type="catalytic activity">
    <reaction evidence="1 5">
        <text>[protein]-peptidylproline (omega=180) = [protein]-peptidylproline (omega=0)</text>
        <dbReference type="Rhea" id="RHEA:16237"/>
        <dbReference type="Rhea" id="RHEA-COMP:10747"/>
        <dbReference type="Rhea" id="RHEA-COMP:10748"/>
        <dbReference type="ChEBI" id="CHEBI:83833"/>
        <dbReference type="ChEBI" id="CHEBI:83834"/>
        <dbReference type="EC" id="5.2.1.8"/>
    </reaction>
</comment>
<protein>
    <recommendedName>
        <fullName evidence="2 5">peptidylprolyl isomerase</fullName>
        <ecNumber evidence="2 5">5.2.1.8</ecNumber>
    </recommendedName>
</protein>
<dbReference type="FunFam" id="3.10.50.40:FF:000012">
    <property type="entry name" value="Peptidylprolyl isomerase"/>
    <property type="match status" value="1"/>
</dbReference>
<dbReference type="EMBL" id="JABFUD020000016">
    <property type="protein sequence ID" value="KAI5067973.1"/>
    <property type="molecule type" value="Genomic_DNA"/>
</dbReference>
<dbReference type="SUPFAM" id="SSF54534">
    <property type="entry name" value="FKBP-like"/>
    <property type="match status" value="2"/>
</dbReference>
<evidence type="ECO:0000259" key="6">
    <source>
        <dbReference type="PROSITE" id="PS50059"/>
    </source>
</evidence>
<gene>
    <name evidence="7" type="ORF">GOP47_0016318</name>
</gene>
<accession>A0A9D4ZA63</accession>
<evidence type="ECO:0000313" key="8">
    <source>
        <dbReference type="Proteomes" id="UP000886520"/>
    </source>
</evidence>
<evidence type="ECO:0000256" key="1">
    <source>
        <dbReference type="ARBA" id="ARBA00000971"/>
    </source>
</evidence>
<evidence type="ECO:0000313" key="7">
    <source>
        <dbReference type="EMBL" id="KAI5067973.1"/>
    </source>
</evidence>
<dbReference type="PROSITE" id="PS50059">
    <property type="entry name" value="FKBP_PPIASE"/>
    <property type="match status" value="2"/>
</dbReference>
<dbReference type="InterPro" id="IPR046357">
    <property type="entry name" value="PPIase_dom_sf"/>
</dbReference>
<dbReference type="GO" id="GO:0003755">
    <property type="term" value="F:peptidyl-prolyl cis-trans isomerase activity"/>
    <property type="evidence" value="ECO:0007669"/>
    <property type="project" value="UniProtKB-KW"/>
</dbReference>
<dbReference type="Gene3D" id="3.10.50.40">
    <property type="match status" value="2"/>
</dbReference>
<proteinExistence type="predicted"/>
<dbReference type="Pfam" id="PF00254">
    <property type="entry name" value="FKBP_C"/>
    <property type="match status" value="2"/>
</dbReference>
<keyword evidence="3 5" id="KW-0697">Rotamase</keyword>
<dbReference type="AlphaFoldDB" id="A0A9D4ZA63"/>
<dbReference type="OrthoDB" id="1930202at2759"/>
<evidence type="ECO:0000256" key="4">
    <source>
        <dbReference type="ARBA" id="ARBA00023235"/>
    </source>
</evidence>
<dbReference type="PANTHER" id="PTHR10516">
    <property type="entry name" value="PEPTIDYL-PROLYL CIS-TRANS ISOMERASE"/>
    <property type="match status" value="1"/>
</dbReference>
<dbReference type="GO" id="GO:0005737">
    <property type="term" value="C:cytoplasm"/>
    <property type="evidence" value="ECO:0007669"/>
    <property type="project" value="TreeGrafter"/>
</dbReference>
<keyword evidence="8" id="KW-1185">Reference proteome</keyword>
<evidence type="ECO:0000256" key="3">
    <source>
        <dbReference type="ARBA" id="ARBA00023110"/>
    </source>
</evidence>
<keyword evidence="4 5" id="KW-0413">Isomerase</keyword>
<dbReference type="EC" id="5.2.1.8" evidence="2 5"/>
<feature type="domain" description="PPIase FKBP-type" evidence="6">
    <location>
        <begin position="51"/>
        <end position="139"/>
    </location>
</feature>